<dbReference type="AlphaFoldDB" id="A0A9X3X6N5"/>
<accession>A0A9X3X6N5</accession>
<dbReference type="EMBL" id="JAGTJJ010000023">
    <property type="protein sequence ID" value="MDC3984764.1"/>
    <property type="molecule type" value="Genomic_DNA"/>
</dbReference>
<proteinExistence type="predicted"/>
<dbReference type="Proteomes" id="UP001151081">
    <property type="component" value="Unassembled WGS sequence"/>
</dbReference>
<comment type="caution">
    <text evidence="1">The sequence shown here is derived from an EMBL/GenBank/DDBJ whole genome shotgun (WGS) entry which is preliminary data.</text>
</comment>
<sequence>MSSLPTVLRFGDHCVRFVTPDMVVVEFKPDIAIDDVIAITDVLRTVKEREGRLFTLADVSSVTTVPRRVRILGPRVVPAYDALAFVSAHFALRVVAEMVMRATKVLSPKLSFPYAFFDDQATALPWLHAQRRAFEATHAAAHPR</sequence>
<evidence type="ECO:0000313" key="2">
    <source>
        <dbReference type="Proteomes" id="UP001151081"/>
    </source>
</evidence>
<reference evidence="1 2" key="1">
    <citation type="submission" date="2021-04" db="EMBL/GenBank/DDBJ databases">
        <title>Genome analysis of Polyangium sp.</title>
        <authorList>
            <person name="Li Y."/>
            <person name="Wang J."/>
        </authorList>
    </citation>
    <scope>NUCLEOTIDE SEQUENCE [LARGE SCALE GENOMIC DNA]</scope>
    <source>
        <strain evidence="1 2">SDU14</strain>
    </source>
</reference>
<protein>
    <submittedName>
        <fullName evidence="1">STAS/SEC14 domain-containing protein</fullName>
    </submittedName>
</protein>
<evidence type="ECO:0000313" key="1">
    <source>
        <dbReference type="EMBL" id="MDC3984764.1"/>
    </source>
</evidence>
<name>A0A9X3X6N5_9BACT</name>
<organism evidence="1 2">
    <name type="scientific">Polyangium jinanense</name>
    <dbReference type="NCBI Taxonomy" id="2829994"/>
    <lineage>
        <taxon>Bacteria</taxon>
        <taxon>Pseudomonadati</taxon>
        <taxon>Myxococcota</taxon>
        <taxon>Polyangia</taxon>
        <taxon>Polyangiales</taxon>
        <taxon>Polyangiaceae</taxon>
        <taxon>Polyangium</taxon>
    </lineage>
</organism>
<dbReference type="RefSeq" id="WP_272421848.1">
    <property type="nucleotide sequence ID" value="NZ_JAGTJJ010000023.1"/>
</dbReference>
<gene>
    <name evidence="1" type="ORF">KEG57_30060</name>
</gene>
<keyword evidence="2" id="KW-1185">Reference proteome</keyword>